<name>S0NXV9_9ENTE</name>
<sequence>MDISVIKANETNQEYGILVGETAPKQLLEFINVRCPYCKKWFEETRDTLDEAIAAKKIQRLIKLVDRQKESLQRGNVMHRFVTTNDAQQTLADLTKIFDTQAQWGHLSLEEVAAFAKNELQLTEHNHLDYAEKLVAETERANIKFVPTVIIDSHIFDETIDQDTLKSYFN</sequence>
<dbReference type="SUPFAM" id="SSF52833">
    <property type="entry name" value="Thioredoxin-like"/>
    <property type="match status" value="1"/>
</dbReference>
<dbReference type="AlphaFoldDB" id="S0NXV9"/>
<dbReference type="EMBL" id="AHYT01000005">
    <property type="protein sequence ID" value="EOT28972.1"/>
    <property type="molecule type" value="Genomic_DNA"/>
</dbReference>
<accession>S0NXV9</accession>
<dbReference type="Gene3D" id="1.10.1200.90">
    <property type="entry name" value="DsbA-like domain"/>
    <property type="match status" value="1"/>
</dbReference>
<comment type="caution">
    <text evidence="2">The sequence shown here is derived from an EMBL/GenBank/DDBJ whole genome shotgun (WGS) entry which is preliminary data.</text>
</comment>
<dbReference type="InterPro" id="IPR036249">
    <property type="entry name" value="Thioredoxin-like_sf"/>
</dbReference>
<dbReference type="eggNOG" id="COG1651">
    <property type="taxonomic scope" value="Bacteria"/>
</dbReference>
<dbReference type="Pfam" id="PF13462">
    <property type="entry name" value="Thioredoxin_4"/>
    <property type="match status" value="1"/>
</dbReference>
<dbReference type="InterPro" id="IPR012336">
    <property type="entry name" value="Thioredoxin-like_fold"/>
</dbReference>
<organism evidence="2 3">
    <name type="scientific">Enterococcus saccharolyticus subsp. saccharolyticus ATCC 43076</name>
    <dbReference type="NCBI Taxonomy" id="1139996"/>
    <lineage>
        <taxon>Bacteria</taxon>
        <taxon>Bacillati</taxon>
        <taxon>Bacillota</taxon>
        <taxon>Bacilli</taxon>
        <taxon>Lactobacillales</taxon>
        <taxon>Enterococcaceae</taxon>
        <taxon>Enterococcus</taxon>
    </lineage>
</organism>
<gene>
    <name evidence="2" type="ORF">OMQ_01494</name>
</gene>
<proteinExistence type="predicted"/>
<dbReference type="HOGENOM" id="CLU_1545246_0_0_9"/>
<dbReference type="RefSeq" id="WP_016175289.1">
    <property type="nucleotide sequence ID" value="NZ_KE136389.1"/>
</dbReference>
<reference evidence="2 3" key="1">
    <citation type="submission" date="2013-03" db="EMBL/GenBank/DDBJ databases">
        <title>The Genome Sequence of Enterococcus saccharolyticus ATCC_43076 (Illumina only assembly).</title>
        <authorList>
            <consortium name="The Broad Institute Genomics Platform"/>
            <consortium name="The Broad Institute Genome Sequencing Center for Infectious Disease"/>
            <person name="Earl A."/>
            <person name="Russ C."/>
            <person name="Gilmore M."/>
            <person name="Surin D."/>
            <person name="Walker B."/>
            <person name="Young S."/>
            <person name="Zeng Q."/>
            <person name="Gargeya S."/>
            <person name="Fitzgerald M."/>
            <person name="Haas B."/>
            <person name="Abouelleil A."/>
            <person name="Allen A.W."/>
            <person name="Alvarado L."/>
            <person name="Arachchi H.M."/>
            <person name="Berlin A.M."/>
            <person name="Chapman S.B."/>
            <person name="Gainer-Dewar J."/>
            <person name="Goldberg J."/>
            <person name="Griggs A."/>
            <person name="Gujja S."/>
            <person name="Hansen M."/>
            <person name="Howarth C."/>
            <person name="Imamovic A."/>
            <person name="Ireland A."/>
            <person name="Larimer J."/>
            <person name="McCowan C."/>
            <person name="Murphy C."/>
            <person name="Pearson M."/>
            <person name="Poon T.W."/>
            <person name="Priest M."/>
            <person name="Roberts A."/>
            <person name="Saif S."/>
            <person name="Shea T."/>
            <person name="Sisk P."/>
            <person name="Sykes S."/>
            <person name="Wortman J."/>
            <person name="Nusbaum C."/>
            <person name="Birren B."/>
        </authorList>
    </citation>
    <scope>NUCLEOTIDE SEQUENCE [LARGE SCALE GENOMIC DNA]</scope>
    <source>
        <strain evidence="2 3">ATCC 43076</strain>
    </source>
</reference>
<dbReference type="PATRIC" id="fig|1139996.3.peg.1478"/>
<dbReference type="CDD" id="cd02972">
    <property type="entry name" value="DsbA_family"/>
    <property type="match status" value="1"/>
</dbReference>
<evidence type="ECO:0000259" key="1">
    <source>
        <dbReference type="Pfam" id="PF13462"/>
    </source>
</evidence>
<feature type="domain" description="Thioredoxin-like fold" evidence="1">
    <location>
        <begin position="15"/>
        <end position="168"/>
    </location>
</feature>
<dbReference type="STRING" id="41997.RV16_GL001744"/>
<evidence type="ECO:0000313" key="3">
    <source>
        <dbReference type="Proteomes" id="UP000014136"/>
    </source>
</evidence>
<keyword evidence="3" id="KW-1185">Reference proteome</keyword>
<protein>
    <recommendedName>
        <fullName evidence="1">Thioredoxin-like fold domain-containing protein</fullName>
    </recommendedName>
</protein>
<dbReference type="OrthoDB" id="117402at2"/>
<evidence type="ECO:0000313" key="2">
    <source>
        <dbReference type="EMBL" id="EOT28972.1"/>
    </source>
</evidence>
<dbReference type="Proteomes" id="UP000014136">
    <property type="component" value="Unassembled WGS sequence"/>
</dbReference>
<dbReference type="Gene3D" id="3.40.30.10">
    <property type="entry name" value="Glutaredoxin"/>
    <property type="match status" value="1"/>
</dbReference>